<dbReference type="PANTHER" id="PTHR43547">
    <property type="entry name" value="TWO-COMPONENT HISTIDINE KINASE"/>
    <property type="match status" value="1"/>
</dbReference>
<dbReference type="InterPro" id="IPR013783">
    <property type="entry name" value="Ig-like_fold"/>
</dbReference>
<dbReference type="Gene3D" id="1.10.10.60">
    <property type="entry name" value="Homeodomain-like"/>
    <property type="match status" value="1"/>
</dbReference>
<organism evidence="7 8">
    <name type="scientific">Hallella bergensis DSM 17361</name>
    <dbReference type="NCBI Taxonomy" id="585502"/>
    <lineage>
        <taxon>Bacteria</taxon>
        <taxon>Pseudomonadati</taxon>
        <taxon>Bacteroidota</taxon>
        <taxon>Bacteroidia</taxon>
        <taxon>Bacteroidales</taxon>
        <taxon>Prevotellaceae</taxon>
        <taxon>Hallella</taxon>
    </lineage>
</organism>
<keyword evidence="3" id="KW-0238">DNA-binding</keyword>
<feature type="domain" description="HTH araC/xylS-type" evidence="6">
    <location>
        <begin position="850"/>
        <end position="951"/>
    </location>
</feature>
<dbReference type="Pfam" id="PF12833">
    <property type="entry name" value="HTH_18"/>
    <property type="match status" value="1"/>
</dbReference>
<dbReference type="EMBL" id="ACKS01000081">
    <property type="protein sequence ID" value="EFA43375.1"/>
    <property type="molecule type" value="Genomic_DNA"/>
</dbReference>
<dbReference type="SUPFAM" id="SSF50998">
    <property type="entry name" value="Quinoprotein alcohol dehydrogenase-like"/>
    <property type="match status" value="1"/>
</dbReference>
<dbReference type="Pfam" id="PF07495">
    <property type="entry name" value="Y_Y_Y"/>
    <property type="match status" value="1"/>
</dbReference>
<dbReference type="SMART" id="SM00342">
    <property type="entry name" value="HTH_ARAC"/>
    <property type="match status" value="1"/>
</dbReference>
<keyword evidence="5" id="KW-0812">Transmembrane</keyword>
<dbReference type="SUPFAM" id="SSF46689">
    <property type="entry name" value="Homeodomain-like"/>
    <property type="match status" value="1"/>
</dbReference>
<dbReference type="RefSeq" id="WP_007174247.1">
    <property type="nucleotide sequence ID" value="NZ_GG704781.1"/>
</dbReference>
<dbReference type="eggNOG" id="COG2207">
    <property type="taxonomic scope" value="Bacteria"/>
</dbReference>
<dbReference type="InterPro" id="IPR020449">
    <property type="entry name" value="Tscrpt_reg_AraC-type_HTH"/>
</dbReference>
<reference evidence="7 8" key="1">
    <citation type="submission" date="2009-10" db="EMBL/GenBank/DDBJ databases">
        <authorList>
            <person name="Qin X."/>
            <person name="Bachman B."/>
            <person name="Battles P."/>
            <person name="Bell A."/>
            <person name="Bess C."/>
            <person name="Bickham C."/>
            <person name="Chaboub L."/>
            <person name="Chen D."/>
            <person name="Coyle M."/>
            <person name="Deiros D.R."/>
            <person name="Dinh H."/>
            <person name="Forbes L."/>
            <person name="Fowler G."/>
            <person name="Francisco L."/>
            <person name="Fu Q."/>
            <person name="Gubbala S."/>
            <person name="Hale W."/>
            <person name="Han Y."/>
            <person name="Hemphill L."/>
            <person name="Highlander S.K."/>
            <person name="Hirani K."/>
            <person name="Hogues M."/>
            <person name="Jackson L."/>
            <person name="Jakkamsetti A."/>
            <person name="Javaid M."/>
            <person name="Jiang H."/>
            <person name="Korchina V."/>
            <person name="Kovar C."/>
            <person name="Lara F."/>
            <person name="Lee S."/>
            <person name="Mata R."/>
            <person name="Mathew T."/>
            <person name="Moen C."/>
            <person name="Morales K."/>
            <person name="Munidasa M."/>
            <person name="Nazareth L."/>
            <person name="Ngo R."/>
            <person name="Nguyen L."/>
            <person name="Okwuonu G."/>
            <person name="Ongeri F."/>
            <person name="Patil S."/>
            <person name="Petrosino J."/>
            <person name="Pham C."/>
            <person name="Pham P."/>
            <person name="Pu L.-L."/>
            <person name="Puazo M."/>
            <person name="Raj R."/>
            <person name="Reid J."/>
            <person name="Rouhana J."/>
            <person name="Saada N."/>
            <person name="Shang Y."/>
            <person name="Simmons D."/>
            <person name="Thornton R."/>
            <person name="Warren J."/>
            <person name="Weissenberger G."/>
            <person name="Zhang J."/>
            <person name="Zhang L."/>
            <person name="Zhou C."/>
            <person name="Zhu D."/>
            <person name="Muzny D."/>
            <person name="Worley K."/>
            <person name="Gibbs R."/>
        </authorList>
    </citation>
    <scope>NUCLEOTIDE SEQUENCE [LARGE SCALE GENOMIC DNA]</scope>
    <source>
        <strain evidence="7 8">DSM 17361</strain>
    </source>
</reference>
<dbReference type="InterPro" id="IPR011123">
    <property type="entry name" value="Y_Y_Y"/>
</dbReference>
<keyword evidence="1" id="KW-0597">Phosphoprotein</keyword>
<name>D1PYV9_9BACT</name>
<gene>
    <name evidence="7" type="ORF">HMPREF0645_2144</name>
</gene>
<protein>
    <submittedName>
        <fullName evidence="7">Transcriptional regulator, AraC family</fullName>
    </submittedName>
</protein>
<dbReference type="Gene3D" id="2.60.40.10">
    <property type="entry name" value="Immunoglobulins"/>
    <property type="match status" value="1"/>
</dbReference>
<dbReference type="Proteomes" id="UP000003160">
    <property type="component" value="Unassembled WGS sequence"/>
</dbReference>
<dbReference type="InterPro" id="IPR011047">
    <property type="entry name" value="Quinoprotein_ADH-like_sf"/>
</dbReference>
<keyword evidence="2" id="KW-0805">Transcription regulation</keyword>
<evidence type="ECO:0000259" key="6">
    <source>
        <dbReference type="PROSITE" id="PS01124"/>
    </source>
</evidence>
<accession>D1PYV9</accession>
<comment type="caution">
    <text evidence="7">The sequence shown here is derived from an EMBL/GenBank/DDBJ whole genome shotgun (WGS) entry which is preliminary data.</text>
</comment>
<dbReference type="PROSITE" id="PS01124">
    <property type="entry name" value="HTH_ARAC_FAMILY_2"/>
    <property type="match status" value="1"/>
</dbReference>
<evidence type="ECO:0000256" key="3">
    <source>
        <dbReference type="ARBA" id="ARBA00023125"/>
    </source>
</evidence>
<keyword evidence="4" id="KW-0804">Transcription</keyword>
<dbReference type="Pfam" id="PF07494">
    <property type="entry name" value="Reg_prop"/>
    <property type="match status" value="3"/>
</dbReference>
<evidence type="ECO:0000256" key="1">
    <source>
        <dbReference type="ARBA" id="ARBA00022553"/>
    </source>
</evidence>
<evidence type="ECO:0000256" key="5">
    <source>
        <dbReference type="SAM" id="Phobius"/>
    </source>
</evidence>
<proteinExistence type="predicted"/>
<dbReference type="HOGENOM" id="CLU_000445_28_2_10"/>
<keyword evidence="5" id="KW-0472">Membrane</keyword>
<dbReference type="GO" id="GO:0000155">
    <property type="term" value="F:phosphorelay sensor kinase activity"/>
    <property type="evidence" value="ECO:0007669"/>
    <property type="project" value="TreeGrafter"/>
</dbReference>
<feature type="transmembrane region" description="Helical" evidence="5">
    <location>
        <begin position="762"/>
        <end position="780"/>
    </location>
</feature>
<evidence type="ECO:0000313" key="7">
    <source>
        <dbReference type="EMBL" id="EFA43375.1"/>
    </source>
</evidence>
<dbReference type="InterPro" id="IPR011110">
    <property type="entry name" value="Reg_prop"/>
</dbReference>
<dbReference type="PRINTS" id="PR00032">
    <property type="entry name" value="HTHARAC"/>
</dbReference>
<dbReference type="InterPro" id="IPR018060">
    <property type="entry name" value="HTH_AraC"/>
</dbReference>
<dbReference type="PANTHER" id="PTHR43547:SF2">
    <property type="entry name" value="HYBRID SIGNAL TRANSDUCTION HISTIDINE KINASE C"/>
    <property type="match status" value="1"/>
</dbReference>
<dbReference type="GO" id="GO:0043565">
    <property type="term" value="F:sequence-specific DNA binding"/>
    <property type="evidence" value="ECO:0007669"/>
    <property type="project" value="InterPro"/>
</dbReference>
<evidence type="ECO:0000256" key="4">
    <source>
        <dbReference type="ARBA" id="ARBA00023163"/>
    </source>
</evidence>
<evidence type="ECO:0000313" key="8">
    <source>
        <dbReference type="Proteomes" id="UP000003160"/>
    </source>
</evidence>
<dbReference type="InterPro" id="IPR015943">
    <property type="entry name" value="WD40/YVTN_repeat-like_dom_sf"/>
</dbReference>
<dbReference type="AlphaFoldDB" id="D1PYV9"/>
<keyword evidence="8" id="KW-1185">Reference proteome</keyword>
<evidence type="ECO:0000256" key="2">
    <source>
        <dbReference type="ARBA" id="ARBA00023015"/>
    </source>
</evidence>
<dbReference type="eggNOG" id="COG3292">
    <property type="taxonomic scope" value="Bacteria"/>
</dbReference>
<keyword evidence="5" id="KW-1133">Transmembrane helix</keyword>
<dbReference type="PROSITE" id="PS00041">
    <property type="entry name" value="HTH_ARAC_FAMILY_1"/>
    <property type="match status" value="1"/>
</dbReference>
<sequence length="951" mass="106118">MPNNFIDDIYQDSNGFVWIASQGGGLVRYDGYAYSYYGIGHSDYPLKSNSCRNICEDDFRRLWVAFEEYTDVLDLRLMSSCIPPCTSEVINHKLKGILAENCIRTYNDGHQHIWIITTAHIYMLSFDEQGSICGILQANCIPSTPDVAIEYIDGIGVWIAFGGTLHRYVVPNGAVRGIAKLKEQASPSHVAIPKNTYITAILRQGQKIWLGTNQGLMLCGREIKEFHHSADPRSISHEFISCLSIAPDGKLLVGTLAGVDIYDGHGFEHWNTSSPTTPLGNNFVNCILSKNGLVWVGTEAGGITALSPRHLDIINYLHSTDINSISPNAVNAMYIEPNATVWVGTVEGGLNRTAWGTGHFTHYTTSNSSLSHNSVSALTADTHGNLWIGTWAGGVNVMNMNGRSGPRPLHVDRPYAEALRFIGALAYDPYNDALWIGSNDGIFYYDIKDKTISDPFPGNREIRGCIGSIIDRDGVLWMGCIAGVVRVSLKNRAKKQFRAKWVTTKLDKPESGIIEKISCFCQTQDGTLWLGSNVYGLYRRQLDGKGHETFKVYTANDGLPSNCIKGIAEAPDGTLWIATANGLSQMNPKRETFANYSEEDGLVCSQFYWNGALAGPGGWILLGSEKGLTAINSRHKKAEVPGKLTFTHVKVNNQDVRTGSKYLEKDISCAERISLHESDKSLDIDFATLSYMGAHQGSYSYRLKGYNEDWITLQSGLHSAHYTSLPAGKYLLEVRYNPAVGNGKPQIIALHVQVSPYFWKSWWFILLCLLAAVYVIQWLYRRRMESMKRYERELILMPIKKALNESDTPQLLQKRIESILGNHKKYQESQEKSLEADKRTVDHSQKPFVDRLMEITERNYTDADFGVTELCEAMGISRAVLSKKVNAAVGLSTNQFIRNYRLDVARKLITKNPGGRNITEIAFSVGFNDPKYFTRCFTKLYGVSPSAYMAK</sequence>
<dbReference type="Gene3D" id="2.130.10.10">
    <property type="entry name" value="YVTN repeat-like/Quinoprotein amine dehydrogenase"/>
    <property type="match status" value="3"/>
</dbReference>
<dbReference type="GO" id="GO:0003700">
    <property type="term" value="F:DNA-binding transcription factor activity"/>
    <property type="evidence" value="ECO:0007669"/>
    <property type="project" value="InterPro"/>
</dbReference>
<dbReference type="InterPro" id="IPR018062">
    <property type="entry name" value="HTH_AraC-typ_CS"/>
</dbReference>
<dbReference type="SUPFAM" id="SSF63829">
    <property type="entry name" value="Calcium-dependent phosphotriesterase"/>
    <property type="match status" value="2"/>
</dbReference>
<dbReference type="InterPro" id="IPR009057">
    <property type="entry name" value="Homeodomain-like_sf"/>
</dbReference>